<accession>A0A1W1WTF4</accession>
<evidence type="ECO:0000256" key="4">
    <source>
        <dbReference type="ARBA" id="ARBA00022679"/>
    </source>
</evidence>
<comment type="caution">
    <text evidence="6">Lacks conserved residue(s) required for the propagation of feature annotation.</text>
</comment>
<evidence type="ECO:0000256" key="6">
    <source>
        <dbReference type="HAMAP-Rule" id="MF_00074"/>
    </source>
</evidence>
<dbReference type="PIRSF" id="PIRSF003078">
    <property type="entry name" value="GidB"/>
    <property type="match status" value="1"/>
</dbReference>
<dbReference type="HAMAP" id="MF_00074">
    <property type="entry name" value="16SrRNA_methyltr_G"/>
    <property type="match status" value="1"/>
</dbReference>
<dbReference type="RefSeq" id="WP_084275276.1">
    <property type="nucleotide sequence ID" value="NZ_AP026671.1"/>
</dbReference>
<gene>
    <name evidence="6" type="primary">rsmG</name>
    <name evidence="7" type="ORF">SAMN05660197_0817</name>
</gene>
<dbReference type="PANTHER" id="PTHR31760">
    <property type="entry name" value="S-ADENOSYL-L-METHIONINE-DEPENDENT METHYLTRANSFERASES SUPERFAMILY PROTEIN"/>
    <property type="match status" value="1"/>
</dbReference>
<comment type="subcellular location">
    <subcellularLocation>
        <location evidence="6">Cytoplasm</location>
    </subcellularLocation>
</comment>
<keyword evidence="2 6" id="KW-0698">rRNA processing</keyword>
<keyword evidence="4 6" id="KW-0808">Transferase</keyword>
<dbReference type="GO" id="GO:0070043">
    <property type="term" value="F:rRNA (guanine-N7-)-methyltransferase activity"/>
    <property type="evidence" value="ECO:0007669"/>
    <property type="project" value="UniProtKB-UniRule"/>
</dbReference>
<dbReference type="NCBIfam" id="TIGR00138">
    <property type="entry name" value="rsmG_gidB"/>
    <property type="match status" value="1"/>
</dbReference>
<evidence type="ECO:0000256" key="1">
    <source>
        <dbReference type="ARBA" id="ARBA00022490"/>
    </source>
</evidence>
<keyword evidence="3 6" id="KW-0489">Methyltransferase</keyword>
<dbReference type="EMBL" id="FWWZ01000001">
    <property type="protein sequence ID" value="SMC09023.1"/>
    <property type="molecule type" value="Genomic_DNA"/>
</dbReference>
<dbReference type="InterPro" id="IPR003682">
    <property type="entry name" value="rRNA_ssu_MeTfrase_G"/>
</dbReference>
<feature type="binding site" evidence="6">
    <location>
        <position position="120"/>
    </location>
    <ligand>
        <name>S-adenosyl-L-methionine</name>
        <dbReference type="ChEBI" id="CHEBI:59789"/>
    </ligand>
</feature>
<dbReference type="AlphaFoldDB" id="A0A1W1WTF4"/>
<dbReference type="Proteomes" id="UP000192602">
    <property type="component" value="Unassembled WGS sequence"/>
</dbReference>
<protein>
    <recommendedName>
        <fullName evidence="6">Ribosomal RNA small subunit methyltransferase G</fullName>
        <ecNumber evidence="6">2.1.1.-</ecNumber>
    </recommendedName>
    <alternativeName>
        <fullName evidence="6">16S rRNA 7-methylguanosine methyltransferase</fullName>
        <shortName evidence="6">16S rRNA m7G methyltransferase</shortName>
    </alternativeName>
</protein>
<organism evidence="7 8">
    <name type="scientific">Nitratiruptor tergarcus DSM 16512</name>
    <dbReference type="NCBI Taxonomy" id="1069081"/>
    <lineage>
        <taxon>Bacteria</taxon>
        <taxon>Pseudomonadati</taxon>
        <taxon>Campylobacterota</taxon>
        <taxon>Epsilonproteobacteria</taxon>
        <taxon>Nautiliales</taxon>
        <taxon>Nitratiruptoraceae</taxon>
        <taxon>Nitratiruptor</taxon>
    </lineage>
</organism>
<dbReference type="GO" id="GO:0005829">
    <property type="term" value="C:cytosol"/>
    <property type="evidence" value="ECO:0007669"/>
    <property type="project" value="TreeGrafter"/>
</dbReference>
<evidence type="ECO:0000256" key="2">
    <source>
        <dbReference type="ARBA" id="ARBA00022552"/>
    </source>
</evidence>
<keyword evidence="8" id="KW-1185">Reference proteome</keyword>
<evidence type="ECO:0000313" key="7">
    <source>
        <dbReference type="EMBL" id="SMC09023.1"/>
    </source>
</evidence>
<dbReference type="InterPro" id="IPR029063">
    <property type="entry name" value="SAM-dependent_MTases_sf"/>
</dbReference>
<feature type="binding site" evidence="6">
    <location>
        <position position="60"/>
    </location>
    <ligand>
        <name>S-adenosyl-L-methionine</name>
        <dbReference type="ChEBI" id="CHEBI:59789"/>
    </ligand>
</feature>
<feature type="binding site" evidence="6">
    <location>
        <begin position="106"/>
        <end position="107"/>
    </location>
    <ligand>
        <name>S-adenosyl-L-methionine</name>
        <dbReference type="ChEBI" id="CHEBI:59789"/>
    </ligand>
</feature>
<keyword evidence="5 6" id="KW-0949">S-adenosyl-L-methionine</keyword>
<sequence>MQDKLELFSQKLLEWNAIHNLTGAKTPQEVQNNINDSLYPLQFLDSTPQKALDIGTGAGFPGLVLAIAMPQTHWILVEPRKKRASFLHYIKTALKLDNVTVIPSRIEEIAPTKVDLITSRAVMPTKDLLQLAKDFIDKETTILLYKGEEVTRELDDITNYQIKQNGKRRYLFLKGKDVI</sequence>
<evidence type="ECO:0000313" key="8">
    <source>
        <dbReference type="Proteomes" id="UP000192602"/>
    </source>
</evidence>
<dbReference type="Gene3D" id="3.40.50.150">
    <property type="entry name" value="Vaccinia Virus protein VP39"/>
    <property type="match status" value="1"/>
</dbReference>
<proteinExistence type="inferred from homology"/>
<comment type="similarity">
    <text evidence="6">Belongs to the methyltransferase superfamily. RNA methyltransferase RsmG family.</text>
</comment>
<dbReference type="STRING" id="1069081.SAMN05660197_0817"/>
<dbReference type="CDD" id="cd02440">
    <property type="entry name" value="AdoMet_MTases"/>
    <property type="match status" value="1"/>
</dbReference>
<dbReference type="Pfam" id="PF02527">
    <property type="entry name" value="GidB"/>
    <property type="match status" value="1"/>
</dbReference>
<dbReference type="OrthoDB" id="9808773at2"/>
<dbReference type="PANTHER" id="PTHR31760:SF0">
    <property type="entry name" value="S-ADENOSYL-L-METHIONINE-DEPENDENT METHYLTRANSFERASES SUPERFAMILY PROTEIN"/>
    <property type="match status" value="1"/>
</dbReference>
<keyword evidence="1 6" id="KW-0963">Cytoplasm</keyword>
<evidence type="ECO:0000256" key="5">
    <source>
        <dbReference type="ARBA" id="ARBA00022691"/>
    </source>
</evidence>
<evidence type="ECO:0000256" key="3">
    <source>
        <dbReference type="ARBA" id="ARBA00022603"/>
    </source>
</evidence>
<reference evidence="8" key="1">
    <citation type="submission" date="2017-04" db="EMBL/GenBank/DDBJ databases">
        <authorList>
            <person name="Varghese N."/>
            <person name="Submissions S."/>
        </authorList>
    </citation>
    <scope>NUCLEOTIDE SEQUENCE [LARGE SCALE GENOMIC DNA]</scope>
    <source>
        <strain evidence="8">DSM 16512</strain>
    </source>
</reference>
<comment type="function">
    <text evidence="6">Specifically methylates the N7 position of a guanine in 16S rRNA.</text>
</comment>
<dbReference type="SUPFAM" id="SSF53335">
    <property type="entry name" value="S-adenosyl-L-methionine-dependent methyltransferases"/>
    <property type="match status" value="1"/>
</dbReference>
<dbReference type="EC" id="2.1.1.-" evidence="6"/>
<feature type="binding site" evidence="6">
    <location>
        <position position="55"/>
    </location>
    <ligand>
        <name>S-adenosyl-L-methionine</name>
        <dbReference type="ChEBI" id="CHEBI:59789"/>
    </ligand>
</feature>
<name>A0A1W1WTF4_9BACT</name>